<evidence type="ECO:0000256" key="6">
    <source>
        <dbReference type="ARBA" id="ARBA00032656"/>
    </source>
</evidence>
<dbReference type="EMBL" id="AJVK01022689">
    <property type="status" value="NOT_ANNOTATED_CDS"/>
    <property type="molecule type" value="Genomic_DNA"/>
</dbReference>
<evidence type="ECO:0000256" key="7">
    <source>
        <dbReference type="RuleBase" id="RU004374"/>
    </source>
</evidence>
<evidence type="ECO:0000256" key="8">
    <source>
        <dbReference type="SAM" id="MobiDB-lite"/>
    </source>
</evidence>
<keyword evidence="4 7" id="KW-0694">RNA-binding</keyword>
<evidence type="ECO:0000256" key="3">
    <source>
        <dbReference type="ARBA" id="ARBA00022845"/>
    </source>
</evidence>
<dbReference type="Proteomes" id="UP000092462">
    <property type="component" value="Unassembled WGS sequence"/>
</dbReference>
<dbReference type="InterPro" id="IPR001040">
    <property type="entry name" value="TIF_eIF_4E"/>
</dbReference>
<protein>
    <recommendedName>
        <fullName evidence="6">eIF-4F 25 kDa subunit</fullName>
    </recommendedName>
</protein>
<dbReference type="VEuPathDB" id="VectorBase:PPAPM1_004611"/>
<dbReference type="Gene3D" id="3.30.760.10">
    <property type="entry name" value="RNA Cap, Translation Initiation Factor Eif4e"/>
    <property type="match status" value="3"/>
</dbReference>
<dbReference type="EnsemblMetazoa" id="PPAI001474-RA">
    <property type="protein sequence ID" value="PPAI001474-PA"/>
    <property type="gene ID" value="PPAI001474"/>
</dbReference>
<organism evidence="9 10">
    <name type="scientific">Phlebotomus papatasi</name>
    <name type="common">Sandfly</name>
    <dbReference type="NCBI Taxonomy" id="29031"/>
    <lineage>
        <taxon>Eukaryota</taxon>
        <taxon>Metazoa</taxon>
        <taxon>Ecdysozoa</taxon>
        <taxon>Arthropoda</taxon>
        <taxon>Hexapoda</taxon>
        <taxon>Insecta</taxon>
        <taxon>Pterygota</taxon>
        <taxon>Neoptera</taxon>
        <taxon>Endopterygota</taxon>
        <taxon>Diptera</taxon>
        <taxon>Nematocera</taxon>
        <taxon>Psychodoidea</taxon>
        <taxon>Psychodidae</taxon>
        <taxon>Phlebotomus</taxon>
        <taxon>Phlebotomus</taxon>
    </lineage>
</organism>
<comment type="similarity">
    <text evidence="1 7">Belongs to the eukaryotic initiation factor 4E family.</text>
</comment>
<name>A0A1B0D2A1_PHLPP</name>
<evidence type="ECO:0000256" key="4">
    <source>
        <dbReference type="ARBA" id="ARBA00022884"/>
    </source>
</evidence>
<dbReference type="GO" id="GO:0016281">
    <property type="term" value="C:eukaryotic translation initiation factor 4F complex"/>
    <property type="evidence" value="ECO:0007669"/>
    <property type="project" value="TreeGrafter"/>
</dbReference>
<dbReference type="PROSITE" id="PS00813">
    <property type="entry name" value="IF4E"/>
    <property type="match status" value="2"/>
</dbReference>
<dbReference type="GO" id="GO:0003743">
    <property type="term" value="F:translation initiation factor activity"/>
    <property type="evidence" value="ECO:0007669"/>
    <property type="project" value="UniProtKB-KW"/>
</dbReference>
<sequence length="419" mass="49128">MAGSATEDTLLAEELTLFFFKLGLKMYQTTSSDVKEERETKKEQENVENGGDSSSTSSSELPQEVQMKHPLQHTWCLWHMENNRTRKWEDNLVEITSVDTVEDFWCLYNHVKLLSEMKSGTDFNLFKKGIKPMWEDQYNKRGGKWMITLDKYQRHTEFDRLWLDMLLCLIGEVFDHPDEICGAVASIRGKGDKICLPECFVKSELAVELTLFFFKLGLKMYQTTSSDVKEERETKKEQENVENGGDSSSTSSSELPQEVQMKHPLQHTWCLWYMENNRTRKWEDNLVEITSVDTVEDFWSLYNHVKLLSEMKSGTDFNLFKKGIKPMWEDQYNKRGGKWMITLDKYQRHTEFDRLWLDMLLCLIGVWTRSSQNKAANLQIGQNIRDRMRLPPNMKIQYVLHNDTSANSKHGTPNAIYEL</sequence>
<dbReference type="InterPro" id="IPR023398">
    <property type="entry name" value="TIF_eIF4e-like"/>
</dbReference>
<keyword evidence="2 7" id="KW-0396">Initiation factor</keyword>
<evidence type="ECO:0000256" key="2">
    <source>
        <dbReference type="ARBA" id="ARBA00022540"/>
    </source>
</evidence>
<dbReference type="AlphaFoldDB" id="A0A1B0D2A1"/>
<dbReference type="GO" id="GO:0000340">
    <property type="term" value="F:RNA 7-methylguanosine cap binding"/>
    <property type="evidence" value="ECO:0007669"/>
    <property type="project" value="UniProtKB-ARBA"/>
</dbReference>
<evidence type="ECO:0000256" key="5">
    <source>
        <dbReference type="ARBA" id="ARBA00022917"/>
    </source>
</evidence>
<dbReference type="PANTHER" id="PTHR11960">
    <property type="entry name" value="EUKARYOTIC TRANSLATION INITIATION FACTOR 4E RELATED"/>
    <property type="match status" value="1"/>
</dbReference>
<dbReference type="SUPFAM" id="SSF55418">
    <property type="entry name" value="eIF4e-like"/>
    <property type="match status" value="2"/>
</dbReference>
<proteinExistence type="inferred from homology"/>
<keyword evidence="10" id="KW-1185">Reference proteome</keyword>
<keyword evidence="5 7" id="KW-0648">Protein biosynthesis</keyword>
<dbReference type="GO" id="GO:0006417">
    <property type="term" value="P:regulation of translation"/>
    <property type="evidence" value="ECO:0007669"/>
    <property type="project" value="UniProtKB-KW"/>
</dbReference>
<dbReference type="Pfam" id="PF01652">
    <property type="entry name" value="IF4E"/>
    <property type="match status" value="2"/>
</dbReference>
<dbReference type="PANTHER" id="PTHR11960:SF8">
    <property type="entry name" value="EUKARYOTIC TRANSLATION INITIATION FACTOR 4E1-RELATED"/>
    <property type="match status" value="1"/>
</dbReference>
<dbReference type="EMBL" id="AJVK01022688">
    <property type="status" value="NOT_ANNOTATED_CDS"/>
    <property type="molecule type" value="Genomic_DNA"/>
</dbReference>
<dbReference type="InterPro" id="IPR019770">
    <property type="entry name" value="TIF_eIF_4E_CS"/>
</dbReference>
<feature type="compositionally biased region" description="Basic and acidic residues" evidence="8">
    <location>
        <begin position="227"/>
        <end position="239"/>
    </location>
</feature>
<evidence type="ECO:0000313" key="10">
    <source>
        <dbReference type="Proteomes" id="UP000092462"/>
    </source>
</evidence>
<feature type="compositionally biased region" description="Basic and acidic residues" evidence="8">
    <location>
        <begin position="33"/>
        <end position="45"/>
    </location>
</feature>
<reference evidence="9" key="1">
    <citation type="submission" date="2022-08" db="UniProtKB">
        <authorList>
            <consortium name="EnsemblMetazoa"/>
        </authorList>
    </citation>
    <scope>IDENTIFICATION</scope>
    <source>
        <strain evidence="9">Israel</strain>
    </source>
</reference>
<evidence type="ECO:0000256" key="1">
    <source>
        <dbReference type="ARBA" id="ARBA00009860"/>
    </source>
</evidence>
<keyword evidence="3" id="KW-0810">Translation regulation</keyword>
<feature type="region of interest" description="Disordered" evidence="8">
    <location>
        <begin position="227"/>
        <end position="258"/>
    </location>
</feature>
<dbReference type="EMBL" id="AJVK01022690">
    <property type="status" value="NOT_ANNOTATED_CDS"/>
    <property type="molecule type" value="Genomic_DNA"/>
</dbReference>
<dbReference type="VEuPathDB" id="VectorBase:PPAI001474"/>
<feature type="region of interest" description="Disordered" evidence="8">
    <location>
        <begin position="32"/>
        <end position="64"/>
    </location>
</feature>
<evidence type="ECO:0000313" key="9">
    <source>
        <dbReference type="EnsemblMetazoa" id="PPAI001474-PA"/>
    </source>
</evidence>
<accession>A0A1B0D2A1</accession>